<organism evidence="3 4">
    <name type="scientific">Paenibacillus terreus</name>
    <dbReference type="NCBI Taxonomy" id="1387834"/>
    <lineage>
        <taxon>Bacteria</taxon>
        <taxon>Bacillati</taxon>
        <taxon>Bacillota</taxon>
        <taxon>Bacilli</taxon>
        <taxon>Bacillales</taxon>
        <taxon>Paenibacillaceae</taxon>
        <taxon>Paenibacillus</taxon>
    </lineage>
</organism>
<dbReference type="RefSeq" id="WP_375523793.1">
    <property type="nucleotide sequence ID" value="NZ_JBHILM010000003.1"/>
</dbReference>
<protein>
    <submittedName>
        <fullName evidence="3">DUF2249 domain-containing protein</fullName>
    </submittedName>
</protein>
<dbReference type="SUPFAM" id="SSF64307">
    <property type="entry name" value="SirA-like"/>
    <property type="match status" value="1"/>
</dbReference>
<reference evidence="3 4" key="1">
    <citation type="submission" date="2024-09" db="EMBL/GenBank/DDBJ databases">
        <authorList>
            <person name="Ruan L."/>
        </authorList>
    </citation>
    <scope>NUCLEOTIDE SEQUENCE [LARGE SCALE GENOMIC DNA]</scope>
    <source>
        <strain evidence="3 4">D33</strain>
    </source>
</reference>
<gene>
    <name evidence="3" type="ORF">ACE3NQ_03365</name>
</gene>
<dbReference type="InterPro" id="IPR018720">
    <property type="entry name" value="DUF2249"/>
</dbReference>
<dbReference type="EMBL" id="JBHILM010000003">
    <property type="protein sequence ID" value="MFB5679958.1"/>
    <property type="molecule type" value="Genomic_DNA"/>
</dbReference>
<evidence type="ECO:0000313" key="3">
    <source>
        <dbReference type="EMBL" id="MFB5679958.1"/>
    </source>
</evidence>
<dbReference type="Proteomes" id="UP001580407">
    <property type="component" value="Unassembled WGS sequence"/>
</dbReference>
<dbReference type="Pfam" id="PF10006">
    <property type="entry name" value="DUF2249"/>
    <property type="match status" value="2"/>
</dbReference>
<feature type="region of interest" description="Disordered" evidence="1">
    <location>
        <begin position="87"/>
        <end position="113"/>
    </location>
</feature>
<sequence length="185" mass="21303">MKQEAFNIIELDVRAYLRNKNDPFHIIMDTVKKLDKDDMFILHATIKPSPLITLLKMKGFASKTEKKAQDHWVVTLVRKENRQWLDEEVHTTASPAEEDIHADHGTRTENSDPQIIQLDNRGLEPPKPMVRTLSALERSRPGDEIWIHNDRVPVFLMEELTNLGYSYTVEEQSDGTAKMKIVISG</sequence>
<proteinExistence type="predicted"/>
<accession>A0ABV5B2Q1</accession>
<dbReference type="InterPro" id="IPR036868">
    <property type="entry name" value="TusA-like_sf"/>
</dbReference>
<name>A0ABV5B2Q1_9BACL</name>
<feature type="domain" description="DUF2249" evidence="2">
    <location>
        <begin position="118"/>
        <end position="181"/>
    </location>
</feature>
<evidence type="ECO:0000256" key="1">
    <source>
        <dbReference type="SAM" id="MobiDB-lite"/>
    </source>
</evidence>
<comment type="caution">
    <text evidence="3">The sequence shown here is derived from an EMBL/GenBank/DDBJ whole genome shotgun (WGS) entry which is preliminary data.</text>
</comment>
<evidence type="ECO:0000259" key="2">
    <source>
        <dbReference type="Pfam" id="PF10006"/>
    </source>
</evidence>
<evidence type="ECO:0000313" key="4">
    <source>
        <dbReference type="Proteomes" id="UP001580407"/>
    </source>
</evidence>
<feature type="compositionally biased region" description="Basic and acidic residues" evidence="1">
    <location>
        <begin position="98"/>
        <end position="110"/>
    </location>
</feature>
<feature type="domain" description="DUF2249" evidence="2">
    <location>
        <begin position="10"/>
        <end position="77"/>
    </location>
</feature>
<keyword evidence="4" id="KW-1185">Reference proteome</keyword>